<accession>A0ABX1BXD5</accession>
<dbReference type="InterPro" id="IPR055338">
    <property type="entry name" value="YqfX-like"/>
</dbReference>
<dbReference type="PANTHER" id="PTHR40040:SF1">
    <property type="entry name" value="MEMBRANE PROTEIN"/>
    <property type="match status" value="1"/>
</dbReference>
<dbReference type="RefSeq" id="WP_168100777.1">
    <property type="nucleotide sequence ID" value="NZ_JAATEN010000004.1"/>
</dbReference>
<dbReference type="PANTHER" id="PTHR40040">
    <property type="entry name" value="SMALL HYDROPHOBIC PROTEIN-RELATED"/>
    <property type="match status" value="1"/>
</dbReference>
<name>A0ABX1BXD5_9ACTN</name>
<feature type="transmembrane region" description="Helical" evidence="1">
    <location>
        <begin position="20"/>
        <end position="49"/>
    </location>
</feature>
<evidence type="ECO:0000313" key="2">
    <source>
        <dbReference type="EMBL" id="NJQ00147.1"/>
    </source>
</evidence>
<evidence type="ECO:0000313" key="3">
    <source>
        <dbReference type="Proteomes" id="UP000695264"/>
    </source>
</evidence>
<organism evidence="2 3">
    <name type="scientific">Streptomyces zingiberis</name>
    <dbReference type="NCBI Taxonomy" id="2053010"/>
    <lineage>
        <taxon>Bacteria</taxon>
        <taxon>Bacillati</taxon>
        <taxon>Actinomycetota</taxon>
        <taxon>Actinomycetes</taxon>
        <taxon>Kitasatosporales</taxon>
        <taxon>Streptomycetaceae</taxon>
        <taxon>Streptomyces</taxon>
    </lineage>
</organism>
<keyword evidence="1" id="KW-1133">Transmembrane helix</keyword>
<keyword evidence="1" id="KW-0812">Transmembrane</keyword>
<comment type="caution">
    <text evidence="2">The sequence shown here is derived from an EMBL/GenBank/DDBJ whole genome shotgun (WGS) entry which is preliminary data.</text>
</comment>
<sequence length="89" mass="9191">MGTAVGIHHRPTGVRRADHMAVASFVLGLVGLLALNLILGPMALVLGALALGKGTVRRGRAWLGIVLGVCDLVVLGLLVDLSNTVSWSL</sequence>
<dbReference type="Proteomes" id="UP000695264">
    <property type="component" value="Unassembled WGS sequence"/>
</dbReference>
<protein>
    <submittedName>
        <fullName evidence="2">DUF4190 domain-containing protein</fullName>
    </submittedName>
</protein>
<gene>
    <name evidence="2" type="ORF">HCK00_06250</name>
</gene>
<proteinExistence type="predicted"/>
<feature type="transmembrane region" description="Helical" evidence="1">
    <location>
        <begin position="61"/>
        <end position="79"/>
    </location>
</feature>
<reference evidence="2 3" key="1">
    <citation type="submission" date="2020-03" db="EMBL/GenBank/DDBJ databases">
        <title>WGS of actinomycetes isolated from Thailand.</title>
        <authorList>
            <person name="Thawai C."/>
        </authorList>
    </citation>
    <scope>NUCLEOTIDE SEQUENCE [LARGE SCALE GENOMIC DNA]</scope>
    <source>
        <strain evidence="2 3">PLAI 1-29</strain>
    </source>
</reference>
<dbReference type="EMBL" id="JAATEN010000004">
    <property type="protein sequence ID" value="NJQ00147.1"/>
    <property type="molecule type" value="Genomic_DNA"/>
</dbReference>
<evidence type="ECO:0000256" key="1">
    <source>
        <dbReference type="SAM" id="Phobius"/>
    </source>
</evidence>
<keyword evidence="3" id="KW-1185">Reference proteome</keyword>
<keyword evidence="1" id="KW-0472">Membrane</keyword>